<name>A0A2P8FTS6_9BACT</name>
<dbReference type="Gene3D" id="2.40.160.130">
    <property type="entry name" value="Capsule assembly protein Wzi"/>
    <property type="match status" value="1"/>
</dbReference>
<dbReference type="Proteomes" id="UP000241964">
    <property type="component" value="Unassembled WGS sequence"/>
</dbReference>
<dbReference type="Pfam" id="PF14052">
    <property type="entry name" value="Caps_assemb_Wzi"/>
    <property type="match status" value="1"/>
</dbReference>
<evidence type="ECO:0000313" key="2">
    <source>
        <dbReference type="Proteomes" id="UP000241964"/>
    </source>
</evidence>
<dbReference type="InterPro" id="IPR026950">
    <property type="entry name" value="Caps_assemb_Wzi"/>
</dbReference>
<gene>
    <name evidence="1" type="ORF">CLV60_11243</name>
</gene>
<dbReference type="EMBL" id="PYAS01000012">
    <property type="protein sequence ID" value="PSL25124.1"/>
    <property type="molecule type" value="Genomic_DNA"/>
</dbReference>
<accession>A0A2P8FTS6</accession>
<evidence type="ECO:0000313" key="1">
    <source>
        <dbReference type="EMBL" id="PSL25124.1"/>
    </source>
</evidence>
<organism evidence="1 2">
    <name type="scientific">Dyadobacter jiangsuensis</name>
    <dbReference type="NCBI Taxonomy" id="1591085"/>
    <lineage>
        <taxon>Bacteria</taxon>
        <taxon>Pseudomonadati</taxon>
        <taxon>Bacteroidota</taxon>
        <taxon>Cytophagia</taxon>
        <taxon>Cytophagales</taxon>
        <taxon>Spirosomataceae</taxon>
        <taxon>Dyadobacter</taxon>
    </lineage>
</organism>
<protein>
    <submittedName>
        <fullName evidence="1">Capsule assembly protein Wzi</fullName>
    </submittedName>
</protein>
<comment type="caution">
    <text evidence="1">The sequence shown here is derived from an EMBL/GenBank/DDBJ whole genome shotgun (WGS) entry which is preliminary data.</text>
</comment>
<dbReference type="AlphaFoldDB" id="A0A2P8FTS6"/>
<keyword evidence="2" id="KW-1185">Reference proteome</keyword>
<proteinExistence type="predicted"/>
<sequence>MREGTPMRFLLFILLLVPILGFSQSEIKEPVIYTDSTTNYAELVGMGSTNGYTPFWIQSNQYGIVPKTGPNGSVRAGLEHYWTISENKTRNEWRVGAGVEAVGNFVQTNKFILPQAHVTLRYKNWELYVGRKKQALGLADSTIGSGSYAWSGNALPIPKIYLGTTRFVPVPFTKGWLSFQAFYSDGLFENSRPITENLKFHQKAFYMRIGKANSMLKLYGGFNHQVQWGGRLKKNLGLTGDRLQMPTGFKNYVNAVIGSIGGTGDDITYFDSTSRIGNHLGSIDLAMEVETYETSIFLYRQFIYEDGSLFYLTGLKDGLYGARIKRKNSYGANFEINAAVLEFLYTKDQGGADFVLTDGKKRGHDNYFNNQQVRDGWGYYDRTIGTPFIPPTSQTKWKWPNYADNFTSNNRVMMLHLGLEGTLFRKVQWMGKFSFSENSGAYLEPFLGSPRQFSGMLMMQSKLDVLGGLTVKGAYAADIGDLYRKTYGFMLGVRKDFSFY</sequence>
<reference evidence="1 2" key="1">
    <citation type="submission" date="2018-03" db="EMBL/GenBank/DDBJ databases">
        <title>Genomic Encyclopedia of Archaeal and Bacterial Type Strains, Phase II (KMG-II): from individual species to whole genera.</title>
        <authorList>
            <person name="Goeker M."/>
        </authorList>
    </citation>
    <scope>NUCLEOTIDE SEQUENCE [LARGE SCALE GENOMIC DNA]</scope>
    <source>
        <strain evidence="1 2">DSM 29057</strain>
    </source>
</reference>
<dbReference type="InterPro" id="IPR038636">
    <property type="entry name" value="Wzi_sf"/>
</dbReference>